<keyword evidence="1" id="KW-1133">Transmembrane helix</keyword>
<evidence type="ECO:0000313" key="3">
    <source>
        <dbReference type="Proteomes" id="UP000288028"/>
    </source>
</evidence>
<keyword evidence="3" id="KW-1185">Reference proteome</keyword>
<dbReference type="AlphaFoldDB" id="A0A430B3W0"/>
<evidence type="ECO:0000256" key="1">
    <source>
        <dbReference type="SAM" id="Phobius"/>
    </source>
</evidence>
<feature type="transmembrane region" description="Helical" evidence="1">
    <location>
        <begin position="12"/>
        <end position="40"/>
    </location>
</feature>
<comment type="caution">
    <text evidence="2">The sequence shown here is derived from an EMBL/GenBank/DDBJ whole genome shotgun (WGS) entry which is preliminary data.</text>
</comment>
<evidence type="ECO:0000313" key="2">
    <source>
        <dbReference type="EMBL" id="RSU15004.1"/>
    </source>
</evidence>
<protein>
    <submittedName>
        <fullName evidence="2">Uncharacterized protein</fullName>
    </submittedName>
</protein>
<feature type="transmembrane region" description="Helical" evidence="1">
    <location>
        <begin position="60"/>
        <end position="78"/>
    </location>
</feature>
<dbReference type="Proteomes" id="UP000288028">
    <property type="component" value="Unassembled WGS sequence"/>
</dbReference>
<dbReference type="EMBL" id="NGKB01000006">
    <property type="protein sequence ID" value="RSU15004.1"/>
    <property type="molecule type" value="Genomic_DNA"/>
</dbReference>
<keyword evidence="1" id="KW-0812">Transmembrane</keyword>
<accession>A0A430B3W0</accession>
<reference evidence="2 3" key="1">
    <citation type="submission" date="2017-05" db="EMBL/GenBank/DDBJ databases">
        <title>Vagococcus spp. assemblies.</title>
        <authorList>
            <person name="Gulvik C.A."/>
        </authorList>
    </citation>
    <scope>NUCLEOTIDE SEQUENCE [LARGE SCALE GENOMIC DNA]</scope>
    <source>
        <strain evidence="2 3">SS1714</strain>
    </source>
</reference>
<gene>
    <name evidence="2" type="ORF">CBF28_08005</name>
</gene>
<organism evidence="2 3">
    <name type="scientific">Vagococcus carniphilus</name>
    <dbReference type="NCBI Taxonomy" id="218144"/>
    <lineage>
        <taxon>Bacteria</taxon>
        <taxon>Bacillati</taxon>
        <taxon>Bacillota</taxon>
        <taxon>Bacilli</taxon>
        <taxon>Lactobacillales</taxon>
        <taxon>Enterococcaceae</taxon>
        <taxon>Vagococcus</taxon>
    </lineage>
</organism>
<name>A0A430B3W0_9ENTE</name>
<sequence>MINMKKTNFIVVFWLLLALISFVVFVINFSGFWDSISYLIFPSKEYVYEGNSKEDLLRKLIQVIPMIVFTVVTFIIGIKQGLKNYNQV</sequence>
<proteinExistence type="predicted"/>
<keyword evidence="1" id="KW-0472">Membrane</keyword>